<dbReference type="InterPro" id="IPR005119">
    <property type="entry name" value="LysR_subst-bd"/>
</dbReference>
<dbReference type="PROSITE" id="PS50931">
    <property type="entry name" value="HTH_LYSR"/>
    <property type="match status" value="1"/>
</dbReference>
<dbReference type="SUPFAM" id="SSF46785">
    <property type="entry name" value="Winged helix' DNA-binding domain"/>
    <property type="match status" value="1"/>
</dbReference>
<sequence length="305" mass="33340">MRLTLRQLQIFMAVARSGSTASAAEAIALSQSATSSAINELERVLSLQLFDRSGRRLVLNDNGRALLPRAQALLEGAADVERMGLAPEEQLQMLRIGASTTLGNHVLPGLLAEYLGNRHEKAASWHARLAINNSAEICARVAAFELDIGLIEGPSHEPALEVNPWLRDELVLVASPRHEMVKLAGSQGRILPMDALRKAVWLVREEGSGTREASDAAVLPHLGGYQRSIELGSSEAIRNAAALGLGMACLSRFVIEDFVRDGRLVVLESEMPPTDRQCYWVVHRDKHFTPALRAFVQLLQNARGH</sequence>
<evidence type="ECO:0000313" key="7">
    <source>
        <dbReference type="EMBL" id="QNN59589.1"/>
    </source>
</evidence>
<dbReference type="Gene3D" id="1.10.10.10">
    <property type="entry name" value="Winged helix-like DNA-binding domain superfamily/Winged helix DNA-binding domain"/>
    <property type="match status" value="1"/>
</dbReference>
<dbReference type="PANTHER" id="PTHR30126">
    <property type="entry name" value="HTH-TYPE TRANSCRIPTIONAL REGULATOR"/>
    <property type="match status" value="1"/>
</dbReference>
<dbReference type="Pfam" id="PF00126">
    <property type="entry name" value="HTH_1"/>
    <property type="match status" value="1"/>
</dbReference>
<dbReference type="EMBL" id="CP060714">
    <property type="protein sequence ID" value="QNN59589.1"/>
    <property type="molecule type" value="Genomic_DNA"/>
</dbReference>
<comment type="similarity">
    <text evidence="1">Belongs to the LysR transcriptional regulatory family.</text>
</comment>
<organism evidence="7 8">
    <name type="scientific">Diaphorobacter ruginosibacter</name>
    <dbReference type="NCBI Taxonomy" id="1715720"/>
    <lineage>
        <taxon>Bacteria</taxon>
        <taxon>Pseudomonadati</taxon>
        <taxon>Pseudomonadota</taxon>
        <taxon>Betaproteobacteria</taxon>
        <taxon>Burkholderiales</taxon>
        <taxon>Comamonadaceae</taxon>
        <taxon>Diaphorobacter</taxon>
    </lineage>
</organism>
<evidence type="ECO:0000313" key="8">
    <source>
        <dbReference type="Proteomes" id="UP000515811"/>
    </source>
</evidence>
<dbReference type="PRINTS" id="PR00039">
    <property type="entry name" value="HTHLYSR"/>
</dbReference>
<dbReference type="GO" id="GO:0003700">
    <property type="term" value="F:DNA-binding transcription factor activity"/>
    <property type="evidence" value="ECO:0007669"/>
    <property type="project" value="InterPro"/>
</dbReference>
<feature type="chain" id="PRO_5028882392" evidence="5">
    <location>
        <begin position="24"/>
        <end position="305"/>
    </location>
</feature>
<dbReference type="SUPFAM" id="SSF53850">
    <property type="entry name" value="Periplasmic binding protein-like II"/>
    <property type="match status" value="1"/>
</dbReference>
<protein>
    <submittedName>
        <fullName evidence="7">LysR family transcriptional regulator</fullName>
    </submittedName>
</protein>
<keyword evidence="8" id="KW-1185">Reference proteome</keyword>
<feature type="signal peptide" evidence="5">
    <location>
        <begin position="1"/>
        <end position="23"/>
    </location>
</feature>
<dbReference type="Pfam" id="PF03466">
    <property type="entry name" value="LysR_substrate"/>
    <property type="match status" value="1"/>
</dbReference>
<dbReference type="Gene3D" id="3.40.190.290">
    <property type="match status" value="1"/>
</dbReference>
<keyword evidence="4" id="KW-0804">Transcription</keyword>
<proteinExistence type="inferred from homology"/>
<dbReference type="PANTHER" id="PTHR30126:SF94">
    <property type="entry name" value="LYSR FAMILY TRANSCRIPTIONAL REGULATOR"/>
    <property type="match status" value="1"/>
</dbReference>
<dbReference type="AlphaFoldDB" id="A0A7G9RVG4"/>
<keyword evidence="3" id="KW-0238">DNA-binding</keyword>
<dbReference type="InterPro" id="IPR036388">
    <property type="entry name" value="WH-like_DNA-bd_sf"/>
</dbReference>
<dbReference type="FunFam" id="1.10.10.10:FF:000001">
    <property type="entry name" value="LysR family transcriptional regulator"/>
    <property type="match status" value="1"/>
</dbReference>
<dbReference type="NCBIfam" id="NF008095">
    <property type="entry name" value="PRK10837.1"/>
    <property type="match status" value="1"/>
</dbReference>
<gene>
    <name evidence="7" type="ORF">H9K76_11465</name>
</gene>
<keyword evidence="2" id="KW-0805">Transcription regulation</keyword>
<accession>A0A7G9RVG4</accession>
<dbReference type="InterPro" id="IPR000847">
    <property type="entry name" value="LysR_HTH_N"/>
</dbReference>
<dbReference type="InterPro" id="IPR036390">
    <property type="entry name" value="WH_DNA-bd_sf"/>
</dbReference>
<evidence type="ECO:0000256" key="2">
    <source>
        <dbReference type="ARBA" id="ARBA00023015"/>
    </source>
</evidence>
<dbReference type="KEGG" id="drg:H9K76_11465"/>
<feature type="domain" description="HTH lysR-type" evidence="6">
    <location>
        <begin position="3"/>
        <end position="60"/>
    </location>
</feature>
<keyword evidence="5" id="KW-0732">Signal</keyword>
<evidence type="ECO:0000256" key="3">
    <source>
        <dbReference type="ARBA" id="ARBA00023125"/>
    </source>
</evidence>
<evidence type="ECO:0000256" key="4">
    <source>
        <dbReference type="ARBA" id="ARBA00023163"/>
    </source>
</evidence>
<reference evidence="7 8" key="1">
    <citation type="submission" date="2020-08" db="EMBL/GenBank/DDBJ databases">
        <title>Genome sequence of Diaphorobacter ruginosibacter DSM 27467T.</title>
        <authorList>
            <person name="Hyun D.-W."/>
            <person name="Bae J.-W."/>
        </authorList>
    </citation>
    <scope>NUCLEOTIDE SEQUENCE [LARGE SCALE GENOMIC DNA]</scope>
    <source>
        <strain evidence="7 8">DSM 27467</strain>
    </source>
</reference>
<dbReference type="GO" id="GO:0000976">
    <property type="term" value="F:transcription cis-regulatory region binding"/>
    <property type="evidence" value="ECO:0007669"/>
    <property type="project" value="TreeGrafter"/>
</dbReference>
<evidence type="ECO:0000259" key="6">
    <source>
        <dbReference type="PROSITE" id="PS50931"/>
    </source>
</evidence>
<dbReference type="Proteomes" id="UP000515811">
    <property type="component" value="Chromosome"/>
</dbReference>
<dbReference type="CDD" id="cd08420">
    <property type="entry name" value="PBP2_CysL_like"/>
    <property type="match status" value="1"/>
</dbReference>
<evidence type="ECO:0000256" key="1">
    <source>
        <dbReference type="ARBA" id="ARBA00009437"/>
    </source>
</evidence>
<name>A0A7G9RVG4_9BURK</name>
<evidence type="ECO:0000256" key="5">
    <source>
        <dbReference type="SAM" id="SignalP"/>
    </source>
</evidence>